<evidence type="ECO:0000313" key="6">
    <source>
        <dbReference type="Proteomes" id="UP000030669"/>
    </source>
</evidence>
<organism evidence="5 6">
    <name type="scientific">Gloeophyllum trabeum (strain ATCC 11539 / FP-39264 / Madison 617)</name>
    <name type="common">Brown rot fungus</name>
    <dbReference type="NCBI Taxonomy" id="670483"/>
    <lineage>
        <taxon>Eukaryota</taxon>
        <taxon>Fungi</taxon>
        <taxon>Dikarya</taxon>
        <taxon>Basidiomycota</taxon>
        <taxon>Agaricomycotina</taxon>
        <taxon>Agaricomycetes</taxon>
        <taxon>Gloeophyllales</taxon>
        <taxon>Gloeophyllaceae</taxon>
        <taxon>Gloeophyllum</taxon>
    </lineage>
</organism>
<dbReference type="Pfam" id="PF14228">
    <property type="entry name" value="MOR2-PAG1_mid"/>
    <property type="match status" value="3"/>
</dbReference>
<dbReference type="InterPro" id="IPR025614">
    <property type="entry name" value="Cell_morpho_N"/>
</dbReference>
<feature type="region of interest" description="Disordered" evidence="1">
    <location>
        <begin position="126"/>
        <end position="254"/>
    </location>
</feature>
<dbReference type="PANTHER" id="PTHR12295">
    <property type="entry name" value="FURRY-RELATED"/>
    <property type="match status" value="1"/>
</dbReference>
<keyword evidence="6" id="KW-1185">Reference proteome</keyword>
<dbReference type="eggNOG" id="KOG1825">
    <property type="taxonomic scope" value="Eukaryota"/>
</dbReference>
<dbReference type="RefSeq" id="XP_007867895.1">
    <property type="nucleotide sequence ID" value="XM_007869704.1"/>
</dbReference>
<proteinExistence type="predicted"/>
<dbReference type="InterPro" id="IPR039867">
    <property type="entry name" value="Furry/Tao3/Mor2"/>
</dbReference>
<dbReference type="PANTHER" id="PTHR12295:SF30">
    <property type="entry name" value="PROTEIN FURRY"/>
    <property type="match status" value="1"/>
</dbReference>
<evidence type="ECO:0000259" key="4">
    <source>
        <dbReference type="Pfam" id="PF14228"/>
    </source>
</evidence>
<dbReference type="OMA" id="MRADTMK"/>
<feature type="region of interest" description="Disordered" evidence="1">
    <location>
        <begin position="28"/>
        <end position="92"/>
    </location>
</feature>
<dbReference type="InterPro" id="IPR025481">
    <property type="entry name" value="Cell_Morphogen_C"/>
</dbReference>
<dbReference type="Pfam" id="PF14225">
    <property type="entry name" value="MOR2-PAG1_C"/>
    <property type="match status" value="1"/>
</dbReference>
<dbReference type="OrthoDB" id="6287725at2759"/>
<feature type="domain" description="Cell morphogenesis central region" evidence="4">
    <location>
        <begin position="1735"/>
        <end position="1927"/>
    </location>
</feature>
<name>S7RH62_GLOTA</name>
<dbReference type="HOGENOM" id="CLU_000325_1_1_1"/>
<dbReference type="GeneID" id="19304339"/>
<sequence length="2406" mass="268828">MSFEDVQITIPDLDDDALYSTPIPFGRTPGGSGFGYGGMGSGQESPTAMTPLALPERAEKSYFHSRNDSVASEDSSQSFSTRHTTTGKTTAAFGHSASASITTTNTTTSGPSFTKKPSFASIRNAFKSGKSSDAPPVPPLDKEAYPVLKNPFNRSNSSLAHATPSRRPTVTASPSAARPPTPGGDGRHYRGVTAKSKGHASARSQHSYTGSIFHSSDTGSDVGHGGSSSPPPLPPMPDVFSSQPSRGETPPLEFDDNIVIEPRTPAEYALHAIFMRFVASAESKIDAFLKEPLDHDPALEDFMGPGTDSKFDELLNSLGKVAHKNAKPVIDSIMRWRRSQNGDMSSEVMRTHLSQSPSAGRGVKMQDSRFILAERKSLASVYVMCRALIAVMQSISKDALSDVVGYELEDITFEQFKTPYLKLLNQSGNHKTNAELYATLLGLIANVRFESVTAKFLYELQPVAAGQVPKDLDMKYESLIRGLRHVQIKVWPPEAFEEGAEFFESLSKSFANAHGFRLKSAFAETLVQILHPIGKTAQAEVNHPDWAKAIEAVYPRAKDMMGKPRYWHVAYPLAITSLCVAPQEYFLRNWMSCFEAGLAKIKDKPHRAAVMNGSMRLIWTYLYRCYEPTSTATSKLESLLKHFFPLNRQSLPPHDDHLEPFIHIVHFVLSRHFDWGAEFCLELMQEQMINGSSLTNLISVLSPERLTISVKAILLSLSLVEREERAPSWPSNPDFSAIITSGDYPTSSGFLAESVLQKSGVQDLVTRCSSILAHIAGVSANAIIQMSVLDDQWSGASRLTQAYEEAHMYAVRRTPEGLVAYPIQYIPQIGFLQTCFESWPRLLHSSLTVDDSLDMLIRGVVHVEPSLAEAASGALRRFMESDEHALLVLSRFSRFLFGAHSISQEGSGLKLTIESTRLRKLWTSLIDGWIHGILQQPLDSAPQDREDLAATLDELESGALFLLTHVDQRIRSAGVEVLRALRLLVDRILAEPSSSQSEPRPARMLHLLHGELPSKSYLDGYDNLIKRDEELDRLSQWRRSQRVDIPLRMADSADARDYAVWEQVYPTLIRLGSSSYFFSKVLGKFREAVAAGAGRYHPLMAAIAGINSRAQTGLPNRNQSGGEKEGGKLVFDNMDHIRQWRMWMIIICKTAASDTRTAVVNREHARVPSEANFDRERLTTTRGLFRLLAPFLDSEHTVFRDAAVLSISSFPSEGYTQLLDDLNNLAARQFYDDRFKMNTPPAPSRTRRQERFYAAVARIYYLTAHLILDQRAAARQPALSNILKFVRHTQAFLTSPESRDKYMLQRLRRYFCGAVERLFDGMSTLKDSDRFVPYRMHLHLYRLCEDWCQLGPQSEGVRQRLIYMQRAASDVHDPQKQAEGVRRFQTETKKLSKAAIGAMASVCAKAFFPPEVSSGSPTDNHGQEPVKPLDAASTLDRWTSILASFDPSDQAYAKKALRTLLGYPTHDATLMEEALRRAVVLSKDLDTSNARFFEIVAEVLCAVPTHGFSFSQIVWLGLSNLCHDLVEIRRLALNVLGVAHEQWSGILSLDRFEAAVGSLAPSTYLHAHRLVSDVLAGEHPQYAGQVLSQFVTWMPRVLDGVMGKTNLLLLQSLEYWISNIDLLPDDKAHLTTEGRSSLYNLIFLTLRYSTSHAEQVLMLWTRLVDSPHQHNGHAAIRFLLEQSHKVGSSVYVDCASKVVACLSQSVVGRQIFEDLCGIIEPARMLPTIEHKLAIPSAEELELWSDLDALFSEQPRLSLGAGQFAMLFLADVALERQWEQQTQLPGLLHALFVHIDHRVPFVRQRTRQMLFQLLRTWIPGYDELHERSAYSDRASLRSTIVELEKESGSIFWRDDEPAAQSQPKMKTLCTQVISILEPLHPNLADKWGSLALTWGTGCSIRAIAFRSLQVFRALMPHVSKSDLALLLGRLSSTISDEDENIQNFSADLILTLSAISGSDHFDRSSLPQLFWTAYACLATTVEREFQQALVLLQSLLTQIDLNDKEITSYISSHRPRDWSGFATLQASLLTGLRSSVTSNLTFTILQMLVAVDDGELIDPSEGRLRDVYTASLPWLLQAKSSETYDESLLHFARNLSRLAEKEERQSISRILDSFANRRFRTTEDFLRQSVGSLREHYGIDHWAEVVTLLLSLTLNNQRWLRIHSLQILKVLFQQRETRQPVDRLGSELLMPLLRLLETDLAPEALSVLEEPMTISGGPSAKHVLRMSMNMKAMPQHVEVTDIFGIPEESGWCVARPSLAQEICRANVIAVFDTCKVPTRPSRIDFHPDEIEATIDRPDDNLGDLVQNLHELSMFFQEGDSEERGQVHVPLPTRQVEARVAAILAKSTDSATDAPQTPFADVFEINDLSGFEDSDEDSGSDSESDAFVFDSLDHLSLSHSNSLNGFYQ</sequence>
<evidence type="ECO:0000256" key="1">
    <source>
        <dbReference type="SAM" id="MobiDB-lite"/>
    </source>
</evidence>
<dbReference type="InterPro" id="IPR016024">
    <property type="entry name" value="ARM-type_fold"/>
</dbReference>
<accession>S7RH62</accession>
<dbReference type="GO" id="GO:0005938">
    <property type="term" value="C:cell cortex"/>
    <property type="evidence" value="ECO:0007669"/>
    <property type="project" value="TreeGrafter"/>
</dbReference>
<dbReference type="GO" id="GO:0030427">
    <property type="term" value="C:site of polarized growth"/>
    <property type="evidence" value="ECO:0007669"/>
    <property type="project" value="TreeGrafter"/>
</dbReference>
<protein>
    <recommendedName>
        <fullName evidence="7">Cell morphogenesis protein</fullName>
    </recommendedName>
</protein>
<feature type="domain" description="Cell morphogenesis protein N-terminal" evidence="2">
    <location>
        <begin position="374"/>
        <end position="930"/>
    </location>
</feature>
<dbReference type="Proteomes" id="UP000030669">
    <property type="component" value="Unassembled WGS sequence"/>
</dbReference>
<gene>
    <name evidence="5" type="ORF">GLOTRDRAFT_139766</name>
</gene>
<feature type="domain" description="Cell morphogenesis central region" evidence="4">
    <location>
        <begin position="1174"/>
        <end position="1349"/>
    </location>
</feature>
<dbReference type="EMBL" id="KB469305">
    <property type="protein sequence ID" value="EPQ53580.1"/>
    <property type="molecule type" value="Genomic_DNA"/>
</dbReference>
<dbReference type="GO" id="GO:0000902">
    <property type="term" value="P:cell morphogenesis"/>
    <property type="evidence" value="ECO:0007669"/>
    <property type="project" value="InterPro"/>
</dbReference>
<evidence type="ECO:0000313" key="5">
    <source>
        <dbReference type="EMBL" id="EPQ53580.1"/>
    </source>
</evidence>
<reference evidence="5 6" key="1">
    <citation type="journal article" date="2012" name="Science">
        <title>The Paleozoic origin of enzymatic lignin decomposition reconstructed from 31 fungal genomes.</title>
        <authorList>
            <person name="Floudas D."/>
            <person name="Binder M."/>
            <person name="Riley R."/>
            <person name="Barry K."/>
            <person name="Blanchette R.A."/>
            <person name="Henrissat B."/>
            <person name="Martinez A.T."/>
            <person name="Otillar R."/>
            <person name="Spatafora J.W."/>
            <person name="Yadav J.S."/>
            <person name="Aerts A."/>
            <person name="Benoit I."/>
            <person name="Boyd A."/>
            <person name="Carlson A."/>
            <person name="Copeland A."/>
            <person name="Coutinho P.M."/>
            <person name="de Vries R.P."/>
            <person name="Ferreira P."/>
            <person name="Findley K."/>
            <person name="Foster B."/>
            <person name="Gaskell J."/>
            <person name="Glotzer D."/>
            <person name="Gorecki P."/>
            <person name="Heitman J."/>
            <person name="Hesse C."/>
            <person name="Hori C."/>
            <person name="Igarashi K."/>
            <person name="Jurgens J.A."/>
            <person name="Kallen N."/>
            <person name="Kersten P."/>
            <person name="Kohler A."/>
            <person name="Kuees U."/>
            <person name="Kumar T.K.A."/>
            <person name="Kuo A."/>
            <person name="LaButti K."/>
            <person name="Larrondo L.F."/>
            <person name="Lindquist E."/>
            <person name="Ling A."/>
            <person name="Lombard V."/>
            <person name="Lucas S."/>
            <person name="Lundell T."/>
            <person name="Martin R."/>
            <person name="McLaughlin D.J."/>
            <person name="Morgenstern I."/>
            <person name="Morin E."/>
            <person name="Murat C."/>
            <person name="Nagy L.G."/>
            <person name="Nolan M."/>
            <person name="Ohm R.A."/>
            <person name="Patyshakuliyeva A."/>
            <person name="Rokas A."/>
            <person name="Ruiz-Duenas F.J."/>
            <person name="Sabat G."/>
            <person name="Salamov A."/>
            <person name="Samejima M."/>
            <person name="Schmutz J."/>
            <person name="Slot J.C."/>
            <person name="St John F."/>
            <person name="Stenlid J."/>
            <person name="Sun H."/>
            <person name="Sun S."/>
            <person name="Syed K."/>
            <person name="Tsang A."/>
            <person name="Wiebenga A."/>
            <person name="Young D."/>
            <person name="Pisabarro A."/>
            <person name="Eastwood D.C."/>
            <person name="Martin F."/>
            <person name="Cullen D."/>
            <person name="Grigoriev I.V."/>
            <person name="Hibbett D.S."/>
        </authorList>
    </citation>
    <scope>NUCLEOTIDE SEQUENCE [LARGE SCALE GENOMIC DNA]</scope>
    <source>
        <strain evidence="5 6">ATCC 11539</strain>
    </source>
</reference>
<dbReference type="KEGG" id="gtr:GLOTRDRAFT_139766"/>
<feature type="compositionally biased region" description="Polar residues" evidence="1">
    <location>
        <begin position="202"/>
        <end position="214"/>
    </location>
</feature>
<dbReference type="STRING" id="670483.S7RH62"/>
<dbReference type="InterPro" id="IPR029473">
    <property type="entry name" value="MOR2-PAG1_mid"/>
</dbReference>
<evidence type="ECO:0000259" key="2">
    <source>
        <dbReference type="Pfam" id="PF14222"/>
    </source>
</evidence>
<dbReference type="SUPFAM" id="SSF48371">
    <property type="entry name" value="ARM repeat"/>
    <property type="match status" value="2"/>
</dbReference>
<feature type="domain" description="Cell morphogenesis central region" evidence="4">
    <location>
        <begin position="1491"/>
        <end position="1682"/>
    </location>
</feature>
<evidence type="ECO:0008006" key="7">
    <source>
        <dbReference type="Google" id="ProtNLM"/>
    </source>
</evidence>
<feature type="compositionally biased region" description="Low complexity" evidence="1">
    <location>
        <begin position="78"/>
        <end position="92"/>
    </location>
</feature>
<feature type="compositionally biased region" description="Basic and acidic residues" evidence="1">
    <location>
        <begin position="56"/>
        <end position="67"/>
    </location>
</feature>
<feature type="domain" description="Cell morphogenesis protein C-terminal" evidence="3">
    <location>
        <begin position="1966"/>
        <end position="2215"/>
    </location>
</feature>
<evidence type="ECO:0000259" key="3">
    <source>
        <dbReference type="Pfam" id="PF14225"/>
    </source>
</evidence>
<feature type="compositionally biased region" description="Gly residues" evidence="1">
    <location>
        <begin position="28"/>
        <end position="41"/>
    </location>
</feature>
<dbReference type="Pfam" id="PF14222">
    <property type="entry name" value="MOR2-PAG1_N"/>
    <property type="match status" value="1"/>
</dbReference>
<feature type="compositionally biased region" description="Polar residues" evidence="1">
    <location>
        <begin position="68"/>
        <end position="77"/>
    </location>
</feature>